<evidence type="ECO:0008006" key="9">
    <source>
        <dbReference type="Google" id="ProtNLM"/>
    </source>
</evidence>
<evidence type="ECO:0000256" key="5">
    <source>
        <dbReference type="ARBA" id="ARBA00023136"/>
    </source>
</evidence>
<feature type="transmembrane region" description="Helical" evidence="6">
    <location>
        <begin position="204"/>
        <end position="225"/>
    </location>
</feature>
<feature type="transmembrane region" description="Helical" evidence="6">
    <location>
        <begin position="245"/>
        <end position="269"/>
    </location>
</feature>
<comment type="subcellular location">
    <subcellularLocation>
        <location evidence="1">Cell membrane</location>
        <topology evidence="1">Multi-pass membrane protein</topology>
    </subcellularLocation>
</comment>
<dbReference type="AlphaFoldDB" id="A0A931G9J2"/>
<feature type="transmembrane region" description="Helical" evidence="6">
    <location>
        <begin position="290"/>
        <end position="313"/>
    </location>
</feature>
<evidence type="ECO:0000256" key="4">
    <source>
        <dbReference type="ARBA" id="ARBA00022989"/>
    </source>
</evidence>
<dbReference type="PANTHER" id="PTHR30250:SF11">
    <property type="entry name" value="O-ANTIGEN TRANSPORTER-RELATED"/>
    <property type="match status" value="1"/>
</dbReference>
<keyword evidence="4 6" id="KW-1133">Transmembrane helix</keyword>
<dbReference type="InterPro" id="IPR050833">
    <property type="entry name" value="Poly_Biosynth_Transport"/>
</dbReference>
<dbReference type="EMBL" id="JACCQK010000736">
    <property type="protein sequence ID" value="MBG0780450.1"/>
    <property type="molecule type" value="Genomic_DNA"/>
</dbReference>
<accession>A0A931G9J2</accession>
<dbReference type="Proteomes" id="UP000706172">
    <property type="component" value="Unassembled WGS sequence"/>
</dbReference>
<feature type="transmembrane region" description="Helical" evidence="6">
    <location>
        <begin position="385"/>
        <end position="404"/>
    </location>
</feature>
<sequence>MITSVFALLAGTRFLTHLLSTEQYGRLALAVSLSTLAVQVFGEPVGKTAVRFYSQWCEAGKPPGFVQSLAKSLSKAAGCILLFCAVAWVAGVYNKSVPGGYFIVMTGIFAILLVFNRVGLALEDAARRRRFRGIVQGGFEVMRFGFAVGLILVFVLPDAETVLSGFVLAGVLVVITHGVFLYVNLARKLPRGHKKTAAVMNMEALRTFQTPLIISNACIWLVMMAERWALQYFGTPEEVGGYAAVYQLAFIPMLFVSNFLILLIEPILYQVIAQEGKTASFDQTRRINNYAVFGILSFSFVLFLVLLFAYPMVGNLLLGAQFRPYSWLFPWLLLAGGCFAATGQLLLKLNLELRTDRLAVLWAGVAVVAVTGYMIGACFWQLKGILTAIVAVNFLLLIFSLVFVRK</sequence>
<evidence type="ECO:0000256" key="1">
    <source>
        <dbReference type="ARBA" id="ARBA00004651"/>
    </source>
</evidence>
<feature type="transmembrane region" description="Helical" evidence="6">
    <location>
        <begin position="134"/>
        <end position="156"/>
    </location>
</feature>
<name>A0A931G9J2_9BACT</name>
<protein>
    <recommendedName>
        <fullName evidence="9">Polysaccharide biosynthesis protein</fullName>
    </recommendedName>
</protein>
<comment type="caution">
    <text evidence="7">The sequence shown here is derived from an EMBL/GenBank/DDBJ whole genome shotgun (WGS) entry which is preliminary data.</text>
</comment>
<evidence type="ECO:0000313" key="7">
    <source>
        <dbReference type="EMBL" id="MBG0780450.1"/>
    </source>
</evidence>
<feature type="transmembrane region" description="Helical" evidence="6">
    <location>
        <begin position="325"/>
        <end position="347"/>
    </location>
</feature>
<feature type="transmembrane region" description="Helical" evidence="6">
    <location>
        <begin position="76"/>
        <end position="93"/>
    </location>
</feature>
<evidence type="ECO:0000256" key="3">
    <source>
        <dbReference type="ARBA" id="ARBA00022692"/>
    </source>
</evidence>
<feature type="transmembrane region" description="Helical" evidence="6">
    <location>
        <begin position="99"/>
        <end position="122"/>
    </location>
</feature>
<feature type="transmembrane region" description="Helical" evidence="6">
    <location>
        <begin position="162"/>
        <end position="183"/>
    </location>
</feature>
<evidence type="ECO:0000256" key="2">
    <source>
        <dbReference type="ARBA" id="ARBA00022475"/>
    </source>
</evidence>
<keyword evidence="5 6" id="KW-0472">Membrane</keyword>
<dbReference type="GO" id="GO:0005886">
    <property type="term" value="C:plasma membrane"/>
    <property type="evidence" value="ECO:0007669"/>
    <property type="project" value="UniProtKB-SubCell"/>
</dbReference>
<evidence type="ECO:0000256" key="6">
    <source>
        <dbReference type="SAM" id="Phobius"/>
    </source>
</evidence>
<dbReference type="PANTHER" id="PTHR30250">
    <property type="entry name" value="PST FAMILY PREDICTED COLANIC ACID TRANSPORTER"/>
    <property type="match status" value="1"/>
</dbReference>
<organism evidence="7 8">
    <name type="scientific">Desulfotignum balticum</name>
    <dbReference type="NCBI Taxonomy" id="115781"/>
    <lineage>
        <taxon>Bacteria</taxon>
        <taxon>Pseudomonadati</taxon>
        <taxon>Thermodesulfobacteriota</taxon>
        <taxon>Desulfobacteria</taxon>
        <taxon>Desulfobacterales</taxon>
        <taxon>Desulfobacteraceae</taxon>
        <taxon>Desulfotignum</taxon>
    </lineage>
</organism>
<keyword evidence="3 6" id="KW-0812">Transmembrane</keyword>
<reference evidence="7" key="1">
    <citation type="submission" date="2020-07" db="EMBL/GenBank/DDBJ databases">
        <title>Severe corrosion of carbon steel in oil field produced water can be linked to methanogenic archaea containing a special type of NiFe hydrogenase.</title>
        <authorList>
            <person name="Lahme S."/>
            <person name="Mand J."/>
            <person name="Longwell J."/>
            <person name="Smith R."/>
            <person name="Enning D."/>
        </authorList>
    </citation>
    <scope>NUCLEOTIDE SEQUENCE</scope>
    <source>
        <strain evidence="7">MIC098Bin6</strain>
    </source>
</reference>
<proteinExistence type="predicted"/>
<gene>
    <name evidence="7" type="ORF">H0S81_11055</name>
</gene>
<keyword evidence="2" id="KW-1003">Cell membrane</keyword>
<evidence type="ECO:0000313" key="8">
    <source>
        <dbReference type="Proteomes" id="UP000706172"/>
    </source>
</evidence>
<feature type="transmembrane region" description="Helical" evidence="6">
    <location>
        <begin position="359"/>
        <end position="379"/>
    </location>
</feature>